<proteinExistence type="predicted"/>
<dbReference type="EnsemblPlants" id="evm.model.07.1868">
    <property type="protein sequence ID" value="cds.evm.model.07.1868"/>
    <property type="gene ID" value="evm.TU.07.1868"/>
</dbReference>
<dbReference type="Proteomes" id="UP000596661">
    <property type="component" value="Chromosome 7"/>
</dbReference>
<keyword evidence="3" id="KW-1185">Reference proteome</keyword>
<evidence type="ECO:0000313" key="2">
    <source>
        <dbReference type="EnsemblPlants" id="cds.evm.model.07.1868"/>
    </source>
</evidence>
<name>A0A803Q453_CANSA</name>
<dbReference type="Pfam" id="PF13456">
    <property type="entry name" value="RVT_3"/>
    <property type="match status" value="1"/>
</dbReference>
<reference evidence="2" key="1">
    <citation type="submission" date="2018-11" db="EMBL/GenBank/DDBJ databases">
        <authorList>
            <person name="Grassa J C."/>
        </authorList>
    </citation>
    <scope>NUCLEOTIDE SEQUENCE [LARGE SCALE GENOMIC DNA]</scope>
</reference>
<dbReference type="Gramene" id="evm.model.07.1868">
    <property type="protein sequence ID" value="cds.evm.model.07.1868"/>
    <property type="gene ID" value="evm.TU.07.1868"/>
</dbReference>
<reference evidence="2" key="2">
    <citation type="submission" date="2021-03" db="UniProtKB">
        <authorList>
            <consortium name="EnsemblPlants"/>
        </authorList>
    </citation>
    <scope>IDENTIFICATION</scope>
</reference>
<evidence type="ECO:0000259" key="1">
    <source>
        <dbReference type="Pfam" id="PF13456"/>
    </source>
</evidence>
<sequence>MVKINCDAGLSIGSLKIKAGAIIHDDSSPVVVSETWTWSGCYPPDVAEAMSIFSGIQLAIQLGMANSIAHLLAKLPLTIHD</sequence>
<dbReference type="GO" id="GO:0004523">
    <property type="term" value="F:RNA-DNA hybrid ribonuclease activity"/>
    <property type="evidence" value="ECO:0007669"/>
    <property type="project" value="InterPro"/>
</dbReference>
<dbReference type="InterPro" id="IPR002156">
    <property type="entry name" value="RNaseH_domain"/>
</dbReference>
<evidence type="ECO:0000313" key="3">
    <source>
        <dbReference type="Proteomes" id="UP000596661"/>
    </source>
</evidence>
<dbReference type="AlphaFoldDB" id="A0A803Q453"/>
<protein>
    <recommendedName>
        <fullName evidence="1">RNase H type-1 domain-containing protein</fullName>
    </recommendedName>
</protein>
<accession>A0A803Q453</accession>
<organism evidence="2 3">
    <name type="scientific">Cannabis sativa</name>
    <name type="common">Hemp</name>
    <name type="synonym">Marijuana</name>
    <dbReference type="NCBI Taxonomy" id="3483"/>
    <lineage>
        <taxon>Eukaryota</taxon>
        <taxon>Viridiplantae</taxon>
        <taxon>Streptophyta</taxon>
        <taxon>Embryophyta</taxon>
        <taxon>Tracheophyta</taxon>
        <taxon>Spermatophyta</taxon>
        <taxon>Magnoliopsida</taxon>
        <taxon>eudicotyledons</taxon>
        <taxon>Gunneridae</taxon>
        <taxon>Pentapetalae</taxon>
        <taxon>rosids</taxon>
        <taxon>fabids</taxon>
        <taxon>Rosales</taxon>
        <taxon>Cannabaceae</taxon>
        <taxon>Cannabis</taxon>
    </lineage>
</organism>
<feature type="domain" description="RNase H type-1" evidence="1">
    <location>
        <begin position="5"/>
        <end position="68"/>
    </location>
</feature>
<dbReference type="GO" id="GO:0003676">
    <property type="term" value="F:nucleic acid binding"/>
    <property type="evidence" value="ECO:0007669"/>
    <property type="project" value="InterPro"/>
</dbReference>
<dbReference type="EMBL" id="UZAU01000677">
    <property type="status" value="NOT_ANNOTATED_CDS"/>
    <property type="molecule type" value="Genomic_DNA"/>
</dbReference>